<gene>
    <name evidence="1" type="ORF">PENNAL_c0033G05556</name>
</gene>
<accession>A0A1V6Y7E5</accession>
<dbReference type="Proteomes" id="UP000191691">
    <property type="component" value="Unassembled WGS sequence"/>
</dbReference>
<dbReference type="EMBL" id="MOOB01000033">
    <property type="protein sequence ID" value="OQE83285.1"/>
    <property type="molecule type" value="Genomic_DNA"/>
</dbReference>
<comment type="caution">
    <text evidence="1">The sequence shown here is derived from an EMBL/GenBank/DDBJ whole genome shotgun (WGS) entry which is preliminary data.</text>
</comment>
<keyword evidence="2" id="KW-1185">Reference proteome</keyword>
<name>A0A1V6Y7E5_PENNA</name>
<organism evidence="1 2">
    <name type="scientific">Penicillium nalgiovense</name>
    <dbReference type="NCBI Taxonomy" id="60175"/>
    <lineage>
        <taxon>Eukaryota</taxon>
        <taxon>Fungi</taxon>
        <taxon>Dikarya</taxon>
        <taxon>Ascomycota</taxon>
        <taxon>Pezizomycotina</taxon>
        <taxon>Eurotiomycetes</taxon>
        <taxon>Eurotiomycetidae</taxon>
        <taxon>Eurotiales</taxon>
        <taxon>Aspergillaceae</taxon>
        <taxon>Penicillium</taxon>
    </lineage>
</organism>
<reference evidence="2" key="1">
    <citation type="journal article" date="2017" name="Nat. Microbiol.">
        <title>Global analysis of biosynthetic gene clusters reveals vast potential of secondary metabolite production in Penicillium species.</title>
        <authorList>
            <person name="Nielsen J.C."/>
            <person name="Grijseels S."/>
            <person name="Prigent S."/>
            <person name="Ji B."/>
            <person name="Dainat J."/>
            <person name="Nielsen K.F."/>
            <person name="Frisvad J.C."/>
            <person name="Workman M."/>
            <person name="Nielsen J."/>
        </authorList>
    </citation>
    <scope>NUCLEOTIDE SEQUENCE [LARGE SCALE GENOMIC DNA]</scope>
    <source>
        <strain evidence="2">IBT 13039</strain>
    </source>
</reference>
<evidence type="ECO:0000313" key="1">
    <source>
        <dbReference type="EMBL" id="OQE83285.1"/>
    </source>
</evidence>
<protein>
    <submittedName>
        <fullName evidence="1">Uncharacterized protein</fullName>
    </submittedName>
</protein>
<sequence length="165" mass="18558">MVSIGLVPKFCKSSIVKPHGIIVLDVEGGGGVKQTLCLWHTNSEHLFLRSCDMVDGSYRPFSDERNDRKPVFEYLLWRRRHHRSADVVLEHQHAGKPHRTNCIGMVAAIHNEHSYFEDSDVSGLPIKESLADIFEQKFILDQVRGSVSVRGSIRGESGGATMLEF</sequence>
<dbReference type="AlphaFoldDB" id="A0A1V6Y7E5"/>
<evidence type="ECO:0000313" key="2">
    <source>
        <dbReference type="Proteomes" id="UP000191691"/>
    </source>
</evidence>
<proteinExistence type="predicted"/>